<dbReference type="EMBL" id="FOYQ01000002">
    <property type="protein sequence ID" value="SFR47155.1"/>
    <property type="molecule type" value="Genomic_DNA"/>
</dbReference>
<accession>A0A1I6GY42</accession>
<reference evidence="3 4" key="1">
    <citation type="submission" date="2016-10" db="EMBL/GenBank/DDBJ databases">
        <authorList>
            <person name="de Groot N.N."/>
        </authorList>
    </citation>
    <scope>NUCLEOTIDE SEQUENCE [LARGE SCALE GENOMIC DNA]</scope>
    <source>
        <strain evidence="3 4">DSM 21019</strain>
    </source>
</reference>
<feature type="coiled-coil region" evidence="2">
    <location>
        <begin position="103"/>
        <end position="162"/>
    </location>
</feature>
<gene>
    <name evidence="3" type="ORF">SAMN04490243_1890</name>
</gene>
<dbReference type="Pfam" id="PF02493">
    <property type="entry name" value="MORN"/>
    <property type="match status" value="4"/>
</dbReference>
<keyword evidence="4" id="KW-1185">Reference proteome</keyword>
<dbReference type="AlphaFoldDB" id="A0A1I6GY42"/>
<keyword evidence="2" id="KW-0175">Coiled coil</keyword>
<dbReference type="Proteomes" id="UP000199534">
    <property type="component" value="Unassembled WGS sequence"/>
</dbReference>
<dbReference type="SMART" id="SM00698">
    <property type="entry name" value="MORN"/>
    <property type="match status" value="3"/>
</dbReference>
<evidence type="ECO:0000256" key="2">
    <source>
        <dbReference type="SAM" id="Coils"/>
    </source>
</evidence>
<evidence type="ECO:0000313" key="3">
    <source>
        <dbReference type="EMBL" id="SFR47155.1"/>
    </source>
</evidence>
<dbReference type="GO" id="GO:0005829">
    <property type="term" value="C:cytosol"/>
    <property type="evidence" value="ECO:0007669"/>
    <property type="project" value="TreeGrafter"/>
</dbReference>
<organism evidence="3 4">
    <name type="scientific">Robiginitalea myxolifaciens</name>
    <dbReference type="NCBI Taxonomy" id="400055"/>
    <lineage>
        <taxon>Bacteria</taxon>
        <taxon>Pseudomonadati</taxon>
        <taxon>Bacteroidota</taxon>
        <taxon>Flavobacteriia</taxon>
        <taxon>Flavobacteriales</taxon>
        <taxon>Flavobacteriaceae</taxon>
        <taxon>Robiginitalea</taxon>
    </lineage>
</organism>
<name>A0A1I6GY42_9FLAO</name>
<evidence type="ECO:0000256" key="1">
    <source>
        <dbReference type="ARBA" id="ARBA00022737"/>
    </source>
</evidence>
<dbReference type="OrthoDB" id="1097666at2"/>
<dbReference type="Gene3D" id="2.20.110.10">
    <property type="entry name" value="Histone H3 K4-specific methyltransferase SET7/9 N-terminal domain"/>
    <property type="match status" value="2"/>
</dbReference>
<dbReference type="PANTHER" id="PTHR43215:SF14">
    <property type="entry name" value="RADIAL SPOKE HEAD 1 HOMOLOG"/>
    <property type="match status" value="1"/>
</dbReference>
<protein>
    <submittedName>
        <fullName evidence="3">Uncharacterized conserved protein</fullName>
    </submittedName>
</protein>
<dbReference type="SUPFAM" id="SSF82185">
    <property type="entry name" value="Histone H3 K4-specific methyltransferase SET7/9 N-terminal domain"/>
    <property type="match status" value="1"/>
</dbReference>
<proteinExistence type="predicted"/>
<sequence length="290" mass="32540">MPMKPKQLTLISSCVAVIALIVLGVKQHNLNKLASQLEESRSAQWDADRELQTLKASVHIDSLLAAGQFDQAFSAHQEISGQGAEGEFADNTTRGIQLRMAVIADLLRQRDQLQQMVAQQADTVPAEIWTPATTSVASVRQLDSLQFALEKAELELSALRRRVKSNTPSEYLTFKNNKGKLVYYLGEVKNGKANGRGVGLLETGSRYEGEWKDNRRHGEGAFYWPDGEYYIGSYEFGRRSGQGTYYWPNGDKYVGHWKNDRRSGEGAFYGEGEEIVAQGTWKEDKLVEER</sequence>
<evidence type="ECO:0000313" key="4">
    <source>
        <dbReference type="Proteomes" id="UP000199534"/>
    </source>
</evidence>
<dbReference type="PANTHER" id="PTHR43215">
    <property type="entry name" value="RADIAL SPOKE HEAD 1 HOMOLOG"/>
    <property type="match status" value="1"/>
</dbReference>
<dbReference type="InterPro" id="IPR003409">
    <property type="entry name" value="MORN"/>
</dbReference>
<dbReference type="STRING" id="400055.SAMN04490243_1890"/>
<keyword evidence="1" id="KW-0677">Repeat</keyword>